<reference evidence="1 2" key="1">
    <citation type="submission" date="2019-02" db="EMBL/GenBank/DDBJ databases">
        <title>Deep-cultivation of Planctomycetes and their phenomic and genomic characterization uncovers novel biology.</title>
        <authorList>
            <person name="Wiegand S."/>
            <person name="Jogler M."/>
            <person name="Boedeker C."/>
            <person name="Pinto D."/>
            <person name="Vollmers J."/>
            <person name="Rivas-Marin E."/>
            <person name="Kohn T."/>
            <person name="Peeters S.H."/>
            <person name="Heuer A."/>
            <person name="Rast P."/>
            <person name="Oberbeckmann S."/>
            <person name="Bunk B."/>
            <person name="Jeske O."/>
            <person name="Meyerdierks A."/>
            <person name="Storesund J.E."/>
            <person name="Kallscheuer N."/>
            <person name="Luecker S."/>
            <person name="Lage O.M."/>
            <person name="Pohl T."/>
            <person name="Merkel B.J."/>
            <person name="Hornburger P."/>
            <person name="Mueller R.-W."/>
            <person name="Bruemmer F."/>
            <person name="Labrenz M."/>
            <person name="Spormann A.M."/>
            <person name="Op den Camp H."/>
            <person name="Overmann J."/>
            <person name="Amann R."/>
            <person name="Jetten M.S.M."/>
            <person name="Mascher T."/>
            <person name="Medema M.H."/>
            <person name="Devos D.P."/>
            <person name="Kaster A.-K."/>
            <person name="Ovreas L."/>
            <person name="Rohde M."/>
            <person name="Galperin M.Y."/>
            <person name="Jogler C."/>
        </authorList>
    </citation>
    <scope>NUCLEOTIDE SEQUENCE [LARGE SCALE GENOMIC DNA]</scope>
    <source>
        <strain evidence="1 2">Mal52</strain>
    </source>
</reference>
<sequence>MSKQRQNSRLNIRLARSMEFPYDPRQSASQHFWLCGFYPCHITDWPVRRSLERSDSHR</sequence>
<accession>A0A517ZM24</accession>
<protein>
    <submittedName>
        <fullName evidence="1">Uncharacterized protein</fullName>
    </submittedName>
</protein>
<gene>
    <name evidence="1" type="ORF">Mal52_19500</name>
</gene>
<dbReference type="AlphaFoldDB" id="A0A517ZM24"/>
<dbReference type="EMBL" id="CP036276">
    <property type="protein sequence ID" value="QDU43475.1"/>
    <property type="molecule type" value="Genomic_DNA"/>
</dbReference>
<evidence type="ECO:0000313" key="2">
    <source>
        <dbReference type="Proteomes" id="UP000319383"/>
    </source>
</evidence>
<organism evidence="1 2">
    <name type="scientific">Symmachiella dynata</name>
    <dbReference type="NCBI Taxonomy" id="2527995"/>
    <lineage>
        <taxon>Bacteria</taxon>
        <taxon>Pseudomonadati</taxon>
        <taxon>Planctomycetota</taxon>
        <taxon>Planctomycetia</taxon>
        <taxon>Planctomycetales</taxon>
        <taxon>Planctomycetaceae</taxon>
        <taxon>Symmachiella</taxon>
    </lineage>
</organism>
<keyword evidence="2" id="KW-1185">Reference proteome</keyword>
<name>A0A517ZM24_9PLAN</name>
<evidence type="ECO:0000313" key="1">
    <source>
        <dbReference type="EMBL" id="QDU43475.1"/>
    </source>
</evidence>
<dbReference type="Proteomes" id="UP000319383">
    <property type="component" value="Chromosome"/>
</dbReference>
<dbReference type="KEGG" id="sdyn:Mal52_19500"/>
<proteinExistence type="predicted"/>